<dbReference type="Proteomes" id="UP001151529">
    <property type="component" value="Chromosome 2"/>
</dbReference>
<evidence type="ECO:0000313" key="3">
    <source>
        <dbReference type="Proteomes" id="UP001151529"/>
    </source>
</evidence>
<keyword evidence="1" id="KW-1133">Transmembrane helix</keyword>
<keyword evidence="1" id="KW-0472">Membrane</keyword>
<accession>A0A9Q0UJ76</accession>
<keyword evidence="1" id="KW-0812">Transmembrane</keyword>
<gene>
    <name evidence="2" type="ORF">OIU85_021673</name>
</gene>
<organism evidence="2 3">
    <name type="scientific">Salix viminalis</name>
    <name type="common">Common osier</name>
    <name type="synonym">Basket willow</name>
    <dbReference type="NCBI Taxonomy" id="40686"/>
    <lineage>
        <taxon>Eukaryota</taxon>
        <taxon>Viridiplantae</taxon>
        <taxon>Streptophyta</taxon>
        <taxon>Embryophyta</taxon>
        <taxon>Tracheophyta</taxon>
        <taxon>Spermatophyta</taxon>
        <taxon>Magnoliopsida</taxon>
        <taxon>eudicotyledons</taxon>
        <taxon>Gunneridae</taxon>
        <taxon>Pentapetalae</taxon>
        <taxon>rosids</taxon>
        <taxon>fabids</taxon>
        <taxon>Malpighiales</taxon>
        <taxon>Salicaceae</taxon>
        <taxon>Saliceae</taxon>
        <taxon>Salix</taxon>
    </lineage>
</organism>
<reference evidence="2" key="2">
    <citation type="journal article" date="2023" name="Int. J. Mol. Sci.">
        <title>De Novo Assembly and Annotation of 11 Diverse Shrub Willow (Salix) Genomes Reveals Novel Gene Organization in Sex-Linked Regions.</title>
        <authorList>
            <person name="Hyden B."/>
            <person name="Feng K."/>
            <person name="Yates T.B."/>
            <person name="Jawdy S."/>
            <person name="Cereghino C."/>
            <person name="Smart L.B."/>
            <person name="Muchero W."/>
        </authorList>
    </citation>
    <scope>NUCLEOTIDE SEQUENCE [LARGE SCALE GENOMIC DNA]</scope>
    <source>
        <tissue evidence="2">Shoot tip</tissue>
    </source>
</reference>
<name>A0A9Q0UJ76_SALVM</name>
<keyword evidence="3" id="KW-1185">Reference proteome</keyword>
<evidence type="ECO:0000313" key="2">
    <source>
        <dbReference type="EMBL" id="KAJ6730915.1"/>
    </source>
</evidence>
<proteinExistence type="predicted"/>
<evidence type="ECO:0000256" key="1">
    <source>
        <dbReference type="SAM" id="Phobius"/>
    </source>
</evidence>
<comment type="caution">
    <text evidence="2">The sequence shown here is derived from an EMBL/GenBank/DDBJ whole genome shotgun (WGS) entry which is preliminary data.</text>
</comment>
<reference evidence="2" key="1">
    <citation type="submission" date="2022-11" db="EMBL/GenBank/DDBJ databases">
        <authorList>
            <person name="Hyden B.L."/>
            <person name="Feng K."/>
            <person name="Yates T."/>
            <person name="Jawdy S."/>
            <person name="Smart L.B."/>
            <person name="Muchero W."/>
        </authorList>
    </citation>
    <scope>NUCLEOTIDE SEQUENCE</scope>
    <source>
        <tissue evidence="2">Shoot tip</tissue>
    </source>
</reference>
<dbReference type="AlphaFoldDB" id="A0A9Q0UJ76"/>
<protein>
    <submittedName>
        <fullName evidence="2">Uncharacterized protein</fullName>
    </submittedName>
</protein>
<feature type="transmembrane region" description="Helical" evidence="1">
    <location>
        <begin position="51"/>
        <end position="78"/>
    </location>
</feature>
<sequence>MNGSEINLSLKAGLGLDSLKFRSRPIAKKGSLLGIRFEMCAYAGGLYAETFALIVDVTIVLFSVFLCTHLKACLALYVKDRHYILWRSLEFTYALAEPTSLVCLLFGAY</sequence>
<dbReference type="EMBL" id="JAPFFL010000004">
    <property type="protein sequence ID" value="KAJ6730915.1"/>
    <property type="molecule type" value="Genomic_DNA"/>
</dbReference>